<dbReference type="EMBL" id="GHJT01000756">
    <property type="protein sequence ID" value="MOY34727.1"/>
    <property type="molecule type" value="Transcribed_RNA"/>
</dbReference>
<organism evidence="2">
    <name type="scientific">Ixodes scapularis</name>
    <name type="common">Black-legged tick</name>
    <name type="synonym">Deer tick</name>
    <dbReference type="NCBI Taxonomy" id="6945"/>
    <lineage>
        <taxon>Eukaryota</taxon>
        <taxon>Metazoa</taxon>
        <taxon>Ecdysozoa</taxon>
        <taxon>Arthropoda</taxon>
        <taxon>Chelicerata</taxon>
        <taxon>Arachnida</taxon>
        <taxon>Acari</taxon>
        <taxon>Parasitiformes</taxon>
        <taxon>Ixodida</taxon>
        <taxon>Ixodoidea</taxon>
        <taxon>Ixodidae</taxon>
        <taxon>Ixodinae</taxon>
        <taxon>Ixodes</taxon>
    </lineage>
</organism>
<reference evidence="2" key="1">
    <citation type="submission" date="2019-04" db="EMBL/GenBank/DDBJ databases">
        <title>An insight into the mialome of Ixodes scapularis.</title>
        <authorList>
            <person name="Ribeiro J.M."/>
            <person name="Mather T.N."/>
            <person name="Karim S."/>
        </authorList>
    </citation>
    <scope>NUCLEOTIDE SEQUENCE</scope>
</reference>
<proteinExistence type="predicted"/>
<evidence type="ECO:0000256" key="1">
    <source>
        <dbReference type="SAM" id="SignalP"/>
    </source>
</evidence>
<feature type="signal peptide" evidence="1">
    <location>
        <begin position="1"/>
        <end position="20"/>
    </location>
</feature>
<accession>A0A4D5REC7</accession>
<name>A0A4D5REC7_IXOSC</name>
<sequence>MSHHCLFVTLGALPFSITRGDTTFAMNFLGQQEGKRVFMPFHSSVRALFLRHLYVSASLSLSTPLCSSRFLTPPASAPPVPACWVRNSVSSALGFNAGVRGSIPGTGCLFFFF</sequence>
<dbReference type="AlphaFoldDB" id="A0A4D5REC7"/>
<feature type="chain" id="PRO_5020041549" evidence="1">
    <location>
        <begin position="21"/>
        <end position="113"/>
    </location>
</feature>
<protein>
    <submittedName>
        <fullName evidence="2">Putative secreted protein</fullName>
    </submittedName>
</protein>
<evidence type="ECO:0000313" key="2">
    <source>
        <dbReference type="EMBL" id="MOY34727.1"/>
    </source>
</evidence>
<keyword evidence="1" id="KW-0732">Signal</keyword>